<evidence type="ECO:0000256" key="1">
    <source>
        <dbReference type="ARBA" id="ARBA00022737"/>
    </source>
</evidence>
<dbReference type="Pfam" id="PF12796">
    <property type="entry name" value="Ank_2"/>
    <property type="match status" value="1"/>
</dbReference>
<dbReference type="STRING" id="1336337.A0A3N4JSB6"/>
<keyword evidence="5" id="KW-1185">Reference proteome</keyword>
<feature type="repeat" description="ANK" evidence="3">
    <location>
        <begin position="58"/>
        <end position="86"/>
    </location>
</feature>
<dbReference type="Gene3D" id="1.25.40.20">
    <property type="entry name" value="Ankyrin repeat-containing domain"/>
    <property type="match status" value="1"/>
</dbReference>
<dbReference type="PROSITE" id="PS50088">
    <property type="entry name" value="ANK_REPEAT"/>
    <property type="match status" value="3"/>
</dbReference>
<keyword evidence="1" id="KW-0677">Repeat</keyword>
<protein>
    <submittedName>
        <fullName evidence="4">Ankyrin</fullName>
    </submittedName>
</protein>
<feature type="non-terminal residue" evidence="4">
    <location>
        <position position="1"/>
    </location>
</feature>
<evidence type="ECO:0000256" key="3">
    <source>
        <dbReference type="PROSITE-ProRule" id="PRU00023"/>
    </source>
</evidence>
<dbReference type="PROSITE" id="PS50297">
    <property type="entry name" value="ANK_REP_REGION"/>
    <property type="match status" value="3"/>
</dbReference>
<feature type="repeat" description="ANK" evidence="3">
    <location>
        <begin position="92"/>
        <end position="114"/>
    </location>
</feature>
<dbReference type="Proteomes" id="UP000276215">
    <property type="component" value="Unassembled WGS sequence"/>
</dbReference>
<dbReference type="PANTHER" id="PTHR24198">
    <property type="entry name" value="ANKYRIN REPEAT AND PROTEIN KINASE DOMAIN-CONTAINING PROTEIN"/>
    <property type="match status" value="1"/>
</dbReference>
<dbReference type="Pfam" id="PF00023">
    <property type="entry name" value="Ank"/>
    <property type="match status" value="1"/>
</dbReference>
<feature type="non-terminal residue" evidence="4">
    <location>
        <position position="114"/>
    </location>
</feature>
<evidence type="ECO:0000313" key="5">
    <source>
        <dbReference type="Proteomes" id="UP000276215"/>
    </source>
</evidence>
<dbReference type="EMBL" id="ML120385">
    <property type="protein sequence ID" value="RPA99711.1"/>
    <property type="molecule type" value="Genomic_DNA"/>
</dbReference>
<dbReference type="AlphaFoldDB" id="A0A3N4JSB6"/>
<name>A0A3N4JSB6_9PEZI</name>
<gene>
    <name evidence="4" type="ORF">L873DRAFT_1641903</name>
</gene>
<evidence type="ECO:0000313" key="4">
    <source>
        <dbReference type="EMBL" id="RPA99711.1"/>
    </source>
</evidence>
<dbReference type="SUPFAM" id="SSF48403">
    <property type="entry name" value="Ankyrin repeat"/>
    <property type="match status" value="1"/>
</dbReference>
<accession>A0A3N4JSB6</accession>
<dbReference type="InterPro" id="IPR002110">
    <property type="entry name" value="Ankyrin_rpt"/>
</dbReference>
<dbReference type="PANTHER" id="PTHR24198:SF165">
    <property type="entry name" value="ANKYRIN REPEAT-CONTAINING PROTEIN-RELATED"/>
    <property type="match status" value="1"/>
</dbReference>
<dbReference type="InterPro" id="IPR036770">
    <property type="entry name" value="Ankyrin_rpt-contain_sf"/>
</dbReference>
<feature type="repeat" description="ANK" evidence="3">
    <location>
        <begin position="24"/>
        <end position="47"/>
    </location>
</feature>
<keyword evidence="2 3" id="KW-0040">ANK repeat</keyword>
<sequence length="114" mass="12544">DIVIRTLLEADTDMLIELEEWSEDGRTPLHLAAMYGFTQIVEMLLEREDVDPGFPDVCDMTPLVLAVVGGQEDVVHLLLARGADVNGDLESTSRTPLQAATIYGYVSIVKTLLK</sequence>
<reference evidence="4 5" key="1">
    <citation type="journal article" date="2018" name="Nat. Ecol. Evol.">
        <title>Pezizomycetes genomes reveal the molecular basis of ectomycorrhizal truffle lifestyle.</title>
        <authorList>
            <person name="Murat C."/>
            <person name="Payen T."/>
            <person name="Noel B."/>
            <person name="Kuo A."/>
            <person name="Morin E."/>
            <person name="Chen J."/>
            <person name="Kohler A."/>
            <person name="Krizsan K."/>
            <person name="Balestrini R."/>
            <person name="Da Silva C."/>
            <person name="Montanini B."/>
            <person name="Hainaut M."/>
            <person name="Levati E."/>
            <person name="Barry K.W."/>
            <person name="Belfiori B."/>
            <person name="Cichocki N."/>
            <person name="Clum A."/>
            <person name="Dockter R.B."/>
            <person name="Fauchery L."/>
            <person name="Guy J."/>
            <person name="Iotti M."/>
            <person name="Le Tacon F."/>
            <person name="Lindquist E.A."/>
            <person name="Lipzen A."/>
            <person name="Malagnac F."/>
            <person name="Mello A."/>
            <person name="Molinier V."/>
            <person name="Miyauchi S."/>
            <person name="Poulain J."/>
            <person name="Riccioni C."/>
            <person name="Rubini A."/>
            <person name="Sitrit Y."/>
            <person name="Splivallo R."/>
            <person name="Traeger S."/>
            <person name="Wang M."/>
            <person name="Zifcakova L."/>
            <person name="Wipf D."/>
            <person name="Zambonelli A."/>
            <person name="Paolocci F."/>
            <person name="Nowrousian M."/>
            <person name="Ottonello S."/>
            <person name="Baldrian P."/>
            <person name="Spatafora J.W."/>
            <person name="Henrissat B."/>
            <person name="Nagy L.G."/>
            <person name="Aury J.M."/>
            <person name="Wincker P."/>
            <person name="Grigoriev I.V."/>
            <person name="Bonfante P."/>
            <person name="Martin F.M."/>
        </authorList>
    </citation>
    <scope>NUCLEOTIDE SEQUENCE [LARGE SCALE GENOMIC DNA]</scope>
    <source>
        <strain evidence="4 5">120613-1</strain>
    </source>
</reference>
<organism evidence="4 5">
    <name type="scientific">Choiromyces venosus 120613-1</name>
    <dbReference type="NCBI Taxonomy" id="1336337"/>
    <lineage>
        <taxon>Eukaryota</taxon>
        <taxon>Fungi</taxon>
        <taxon>Dikarya</taxon>
        <taxon>Ascomycota</taxon>
        <taxon>Pezizomycotina</taxon>
        <taxon>Pezizomycetes</taxon>
        <taxon>Pezizales</taxon>
        <taxon>Tuberaceae</taxon>
        <taxon>Choiromyces</taxon>
    </lineage>
</organism>
<evidence type="ECO:0000256" key="2">
    <source>
        <dbReference type="ARBA" id="ARBA00023043"/>
    </source>
</evidence>
<dbReference type="SMART" id="SM00248">
    <property type="entry name" value="ANK"/>
    <property type="match status" value="2"/>
</dbReference>
<dbReference type="OrthoDB" id="539213at2759"/>
<dbReference type="PRINTS" id="PR01415">
    <property type="entry name" value="ANKYRIN"/>
</dbReference>
<proteinExistence type="predicted"/>